<evidence type="ECO:0000313" key="3">
    <source>
        <dbReference type="Proteomes" id="UP000606974"/>
    </source>
</evidence>
<accession>A0A8H7A9J5</accession>
<feature type="region of interest" description="Disordered" evidence="1">
    <location>
        <begin position="1"/>
        <end position="44"/>
    </location>
</feature>
<gene>
    <name evidence="2" type="ORF">GJ744_004694</name>
</gene>
<dbReference type="Proteomes" id="UP000606974">
    <property type="component" value="Unassembled WGS sequence"/>
</dbReference>
<feature type="compositionally biased region" description="Polar residues" evidence="1">
    <location>
        <begin position="27"/>
        <end position="44"/>
    </location>
</feature>
<dbReference type="AlphaFoldDB" id="A0A8H7A9J5"/>
<name>A0A8H7A9J5_9EURO</name>
<dbReference type="EMBL" id="JAACFV010000200">
    <property type="protein sequence ID" value="KAF7503056.1"/>
    <property type="molecule type" value="Genomic_DNA"/>
</dbReference>
<keyword evidence="3" id="KW-1185">Reference proteome</keyword>
<evidence type="ECO:0000256" key="1">
    <source>
        <dbReference type="SAM" id="MobiDB-lite"/>
    </source>
</evidence>
<organism evidence="2 3">
    <name type="scientific">Endocarpon pusillum</name>
    <dbReference type="NCBI Taxonomy" id="364733"/>
    <lineage>
        <taxon>Eukaryota</taxon>
        <taxon>Fungi</taxon>
        <taxon>Dikarya</taxon>
        <taxon>Ascomycota</taxon>
        <taxon>Pezizomycotina</taxon>
        <taxon>Eurotiomycetes</taxon>
        <taxon>Chaetothyriomycetidae</taxon>
        <taxon>Verrucariales</taxon>
        <taxon>Verrucariaceae</taxon>
        <taxon>Endocarpon</taxon>
    </lineage>
</organism>
<proteinExistence type="predicted"/>
<dbReference type="OrthoDB" id="10326549at2759"/>
<evidence type="ECO:0000313" key="2">
    <source>
        <dbReference type="EMBL" id="KAF7503056.1"/>
    </source>
</evidence>
<comment type="caution">
    <text evidence="2">The sequence shown here is derived from an EMBL/GenBank/DDBJ whole genome shotgun (WGS) entry which is preliminary data.</text>
</comment>
<protein>
    <submittedName>
        <fullName evidence="2">Uncharacterized protein</fullName>
    </submittedName>
</protein>
<reference evidence="2" key="1">
    <citation type="submission" date="2020-02" db="EMBL/GenBank/DDBJ databases">
        <authorList>
            <person name="Palmer J.M."/>
        </authorList>
    </citation>
    <scope>NUCLEOTIDE SEQUENCE</scope>
    <source>
        <strain evidence="2">EPUS1.4</strain>
        <tissue evidence="2">Thallus</tissue>
    </source>
</reference>
<sequence>MSGRSRPAGVGGSTDRGREHGAGPSAESATDLTAESVAGSTAGSTKEEVDLIHLVASNEANLDQQRLFKHKVENDTAFHAAVLHQMKRYEEKGATRKRRYLNTALDKCDRVKRRATDPRKSRAGFEKLSDEFDRLFTRPQLARNQLEKDRVEAHRIGLIGQVASNTGTTQQMRSFEKLLREREFYELAKTQLKKLVELQAEEKADRLYLALARVLVEQKPLPPQGPVLLRGDVLGAGSDSTSQSPTPEEVERDRSWHPVATGTATPNEIRSFRHKLLTNVEFIEAVFLARQICASRAPSEFEVTLMSRLDQQKQASKELLDAIQKEAVSKVGGKADIGQAGSPQEIASWRSDRDAIGPGRGGSLIQAHALPAGWAMTLIEMIANRRSNDELRRLFQLKFRTEKDFQQLVLAHDKRYRSTTLTAGYEKAVALRVVGTEGSFELLDLFADNGSDRRRFGVLDQLMRARSTTNVRNTITVTMPPRPDGSPWIVGGGQRRDAPLLLPQTMMRHPPLVEVRQVAQEEIERENRRASLQRR</sequence>
<feature type="region of interest" description="Disordered" evidence="1">
    <location>
        <begin position="232"/>
        <end position="263"/>
    </location>
</feature>